<reference evidence="3" key="1">
    <citation type="submission" date="2025-08" db="UniProtKB">
        <authorList>
            <consortium name="RefSeq"/>
        </authorList>
    </citation>
    <scope>IDENTIFICATION</scope>
    <source>
        <tissue evidence="3">Leaf</tissue>
    </source>
</reference>
<dbReference type="GeneID" id="115753735"/>
<sequence length="126" mass="14668">MASLSETLPLKRNENMGDFEETNTPSSCGCFEKLCFGWSTKRDESMDSLLAHRLEETRETWFTRSMKEVQHVSEVLGGPKWKNFIRSSGPRGVGQKRKTLFRYDPRSYALNFDDGLEREESLHPRF</sequence>
<name>A0A8B8QPG6_9MYRT</name>
<protein>
    <submittedName>
        <fullName evidence="3">Uncharacterized protein LOC115753735</fullName>
    </submittedName>
</protein>
<proteinExistence type="predicted"/>
<dbReference type="OrthoDB" id="1934748at2759"/>
<evidence type="ECO:0000313" key="3">
    <source>
        <dbReference type="RefSeq" id="XP_030548358.1"/>
    </source>
</evidence>
<dbReference type="PANTHER" id="PTHR47076">
    <property type="entry name" value="NHL DOMAIN PROTEIN"/>
    <property type="match status" value="1"/>
</dbReference>
<dbReference type="Proteomes" id="UP000827889">
    <property type="component" value="Chromosome 4"/>
</dbReference>
<keyword evidence="2" id="KW-1185">Reference proteome</keyword>
<dbReference type="PANTHER" id="PTHR47076:SF1">
    <property type="entry name" value="NHL DOMAIN PROTEIN"/>
    <property type="match status" value="1"/>
</dbReference>
<evidence type="ECO:0000256" key="1">
    <source>
        <dbReference type="SAM" id="MobiDB-lite"/>
    </source>
</evidence>
<feature type="region of interest" description="Disordered" evidence="1">
    <location>
        <begin position="1"/>
        <end position="25"/>
    </location>
</feature>
<dbReference type="KEGG" id="rarg:115753735"/>
<dbReference type="RefSeq" id="XP_030548358.1">
    <property type="nucleotide sequence ID" value="XM_030692498.1"/>
</dbReference>
<organism evidence="2 3">
    <name type="scientific">Rhodamnia argentea</name>
    <dbReference type="NCBI Taxonomy" id="178133"/>
    <lineage>
        <taxon>Eukaryota</taxon>
        <taxon>Viridiplantae</taxon>
        <taxon>Streptophyta</taxon>
        <taxon>Embryophyta</taxon>
        <taxon>Tracheophyta</taxon>
        <taxon>Spermatophyta</taxon>
        <taxon>Magnoliopsida</taxon>
        <taxon>eudicotyledons</taxon>
        <taxon>Gunneridae</taxon>
        <taxon>Pentapetalae</taxon>
        <taxon>rosids</taxon>
        <taxon>malvids</taxon>
        <taxon>Myrtales</taxon>
        <taxon>Myrtaceae</taxon>
        <taxon>Myrtoideae</taxon>
        <taxon>Myrteae</taxon>
        <taxon>Australasian group</taxon>
        <taxon>Rhodamnia</taxon>
    </lineage>
</organism>
<gene>
    <name evidence="3" type="primary">LOC115753735</name>
</gene>
<evidence type="ECO:0000313" key="2">
    <source>
        <dbReference type="Proteomes" id="UP000827889"/>
    </source>
</evidence>
<dbReference type="AlphaFoldDB" id="A0A8B8QPG6"/>
<accession>A0A8B8QPG6</accession>